<dbReference type="Pfam" id="PF00400">
    <property type="entry name" value="WD40"/>
    <property type="match status" value="2"/>
</dbReference>
<accession>A0A151NLX3</accession>
<feature type="repeat" description="WD" evidence="1">
    <location>
        <begin position="76"/>
        <end position="105"/>
    </location>
</feature>
<dbReference type="PROSITE" id="PS50082">
    <property type="entry name" value="WD_REPEATS_2"/>
    <property type="match status" value="2"/>
</dbReference>
<sequence length="105" mass="11403">MHLLSCSRDNTLKVIDLKMNNVRQVFSADGFKCGSDWTKAIFSPDKSYILAGSSDGTLYVWSMENGKLVTSLPGLHGASVNAVAWSSSGQHVVSVDQGKKVVLWK</sequence>
<dbReference type="PANTHER" id="PTHR19878">
    <property type="entry name" value="AUTOPHAGY PROTEIN 16-LIKE"/>
    <property type="match status" value="1"/>
</dbReference>
<protein>
    <submittedName>
        <fullName evidence="2">Uncharacterized protein</fullName>
    </submittedName>
</protein>
<dbReference type="PANTHER" id="PTHR19878:SF7">
    <property type="entry name" value="PROTEIN ATG16L2"/>
    <property type="match status" value="1"/>
</dbReference>
<proteinExistence type="predicted"/>
<evidence type="ECO:0000256" key="1">
    <source>
        <dbReference type="PROSITE-ProRule" id="PRU00221"/>
    </source>
</evidence>
<evidence type="ECO:0000313" key="3">
    <source>
        <dbReference type="Proteomes" id="UP000050525"/>
    </source>
</evidence>
<dbReference type="EMBL" id="AKHW03002590">
    <property type="protein sequence ID" value="KYO37788.1"/>
    <property type="molecule type" value="Genomic_DNA"/>
</dbReference>
<reference evidence="2 3" key="1">
    <citation type="journal article" date="2012" name="Genome Biol.">
        <title>Sequencing three crocodilian genomes to illuminate the evolution of archosaurs and amniotes.</title>
        <authorList>
            <person name="St John J.A."/>
            <person name="Braun E.L."/>
            <person name="Isberg S.R."/>
            <person name="Miles L.G."/>
            <person name="Chong A.Y."/>
            <person name="Gongora J."/>
            <person name="Dalzell P."/>
            <person name="Moran C."/>
            <person name="Bed'hom B."/>
            <person name="Abzhanov A."/>
            <person name="Burgess S.C."/>
            <person name="Cooksey A.M."/>
            <person name="Castoe T.A."/>
            <person name="Crawford N.G."/>
            <person name="Densmore L.D."/>
            <person name="Drew J.C."/>
            <person name="Edwards S.V."/>
            <person name="Faircloth B.C."/>
            <person name="Fujita M.K."/>
            <person name="Greenwold M.J."/>
            <person name="Hoffmann F.G."/>
            <person name="Howard J.M."/>
            <person name="Iguchi T."/>
            <person name="Janes D.E."/>
            <person name="Khan S.Y."/>
            <person name="Kohno S."/>
            <person name="de Koning A.J."/>
            <person name="Lance S.L."/>
            <person name="McCarthy F.M."/>
            <person name="McCormack J.E."/>
            <person name="Merchant M.E."/>
            <person name="Peterson D.G."/>
            <person name="Pollock D.D."/>
            <person name="Pourmand N."/>
            <person name="Raney B.J."/>
            <person name="Roessler K.A."/>
            <person name="Sanford J.R."/>
            <person name="Sawyer R.H."/>
            <person name="Schmidt C.J."/>
            <person name="Triplett E.W."/>
            <person name="Tuberville T.D."/>
            <person name="Venegas-Anaya M."/>
            <person name="Howard J.T."/>
            <person name="Jarvis E.D."/>
            <person name="Guillette L.J.Jr."/>
            <person name="Glenn T.C."/>
            <person name="Green R.E."/>
            <person name="Ray D.A."/>
        </authorList>
    </citation>
    <scope>NUCLEOTIDE SEQUENCE [LARGE SCALE GENOMIC DNA]</scope>
    <source>
        <strain evidence="2">KSC_2009_1</strain>
    </source>
</reference>
<dbReference type="Gene3D" id="2.130.10.10">
    <property type="entry name" value="YVTN repeat-like/Quinoprotein amine dehydrogenase"/>
    <property type="match status" value="1"/>
</dbReference>
<dbReference type="GO" id="GO:0000045">
    <property type="term" value="P:autophagosome assembly"/>
    <property type="evidence" value="ECO:0007669"/>
    <property type="project" value="InterPro"/>
</dbReference>
<dbReference type="Proteomes" id="UP000050525">
    <property type="component" value="Unassembled WGS sequence"/>
</dbReference>
<dbReference type="SMART" id="SM00320">
    <property type="entry name" value="WD40"/>
    <property type="match status" value="2"/>
</dbReference>
<dbReference type="PROSITE" id="PS50294">
    <property type="entry name" value="WD_REPEATS_REGION"/>
    <property type="match status" value="1"/>
</dbReference>
<organism evidence="2 3">
    <name type="scientific">Alligator mississippiensis</name>
    <name type="common">American alligator</name>
    <dbReference type="NCBI Taxonomy" id="8496"/>
    <lineage>
        <taxon>Eukaryota</taxon>
        <taxon>Metazoa</taxon>
        <taxon>Chordata</taxon>
        <taxon>Craniata</taxon>
        <taxon>Vertebrata</taxon>
        <taxon>Euteleostomi</taxon>
        <taxon>Archelosauria</taxon>
        <taxon>Archosauria</taxon>
        <taxon>Crocodylia</taxon>
        <taxon>Alligatoridae</taxon>
        <taxon>Alligatorinae</taxon>
        <taxon>Alligator</taxon>
    </lineage>
</organism>
<dbReference type="InterPro" id="IPR045160">
    <property type="entry name" value="ATG16"/>
</dbReference>
<dbReference type="AlphaFoldDB" id="A0A151NLX3"/>
<keyword evidence="3" id="KW-1185">Reference proteome</keyword>
<feature type="repeat" description="WD" evidence="1">
    <location>
        <begin position="42"/>
        <end position="71"/>
    </location>
</feature>
<evidence type="ECO:0000313" key="2">
    <source>
        <dbReference type="EMBL" id="KYO37788.1"/>
    </source>
</evidence>
<dbReference type="InterPro" id="IPR001680">
    <property type="entry name" value="WD40_rpt"/>
</dbReference>
<dbReference type="InterPro" id="IPR015943">
    <property type="entry name" value="WD40/YVTN_repeat-like_dom_sf"/>
</dbReference>
<dbReference type="SUPFAM" id="SSF50998">
    <property type="entry name" value="Quinoprotein alcohol dehydrogenase-like"/>
    <property type="match status" value="1"/>
</dbReference>
<keyword evidence="1" id="KW-0853">WD repeat</keyword>
<dbReference type="InterPro" id="IPR011047">
    <property type="entry name" value="Quinoprotein_ADH-like_sf"/>
</dbReference>
<comment type="caution">
    <text evidence="2">The sequence shown here is derived from an EMBL/GenBank/DDBJ whole genome shotgun (WGS) entry which is preliminary data.</text>
</comment>
<dbReference type="STRING" id="8496.A0A151NLX3"/>
<name>A0A151NLX3_ALLMI</name>
<gene>
    <name evidence="2" type="ORF">Y1Q_0011128</name>
</gene>